<dbReference type="GO" id="GO:0003677">
    <property type="term" value="F:DNA binding"/>
    <property type="evidence" value="ECO:0007669"/>
    <property type="project" value="UniProtKB-KW"/>
</dbReference>
<proteinExistence type="predicted"/>
<dbReference type="EMBL" id="JANCMU010000002">
    <property type="protein sequence ID" value="MDG4945710.1"/>
    <property type="molecule type" value="Genomic_DNA"/>
</dbReference>
<organism evidence="3 4">
    <name type="scientific">Profundicola chukchiensis</name>
    <dbReference type="NCBI Taxonomy" id="2961959"/>
    <lineage>
        <taxon>Bacteria</taxon>
        <taxon>Pseudomonadati</taxon>
        <taxon>Bacteroidota</taxon>
        <taxon>Flavobacteriia</taxon>
        <taxon>Flavobacteriales</taxon>
        <taxon>Weeksellaceae</taxon>
        <taxon>Profundicola</taxon>
    </lineage>
</organism>
<name>A0A9X4MZI6_9FLAO</name>
<protein>
    <submittedName>
        <fullName evidence="3">HU family DNA-binding protein</fullName>
    </submittedName>
</protein>
<dbReference type="SUPFAM" id="SSF47729">
    <property type="entry name" value="IHF-like DNA-binding proteins"/>
    <property type="match status" value="1"/>
</dbReference>
<dbReference type="InterPro" id="IPR041607">
    <property type="entry name" value="HU-HIG"/>
</dbReference>
<dbReference type="RefSeq" id="WP_304420276.1">
    <property type="nucleotide sequence ID" value="NZ_JANCMU010000002.1"/>
</dbReference>
<dbReference type="InterPro" id="IPR010992">
    <property type="entry name" value="IHF-like_DNA-bd_dom_sf"/>
</dbReference>
<dbReference type="Proteomes" id="UP001152599">
    <property type="component" value="Unassembled WGS sequence"/>
</dbReference>
<evidence type="ECO:0000259" key="2">
    <source>
        <dbReference type="Pfam" id="PF18291"/>
    </source>
</evidence>
<gene>
    <name evidence="3" type="ORF">NMK71_04730</name>
</gene>
<dbReference type="Gene3D" id="4.10.520.10">
    <property type="entry name" value="IHF-like DNA-binding proteins"/>
    <property type="match status" value="1"/>
</dbReference>
<accession>A0A9X4MZI6</accession>
<keyword evidence="1 3" id="KW-0238">DNA-binding</keyword>
<sequence>MNVSLRIIPRKDPRDLTQPERFYVKAVKTGNCNLERLAYLISNQSTVREPDCLAVLNAFVHNMLDELGQGRVVELGDLGNFQVGVRSHGSDTPEEVNLTNIKNVVLNYRPSSKIKKRLKTMNFSIQGAQTP</sequence>
<dbReference type="Pfam" id="PF18291">
    <property type="entry name" value="HU-HIG"/>
    <property type="match status" value="1"/>
</dbReference>
<keyword evidence="4" id="KW-1185">Reference proteome</keyword>
<dbReference type="AlphaFoldDB" id="A0A9X4MZI6"/>
<evidence type="ECO:0000313" key="3">
    <source>
        <dbReference type="EMBL" id="MDG4945710.1"/>
    </source>
</evidence>
<evidence type="ECO:0000313" key="4">
    <source>
        <dbReference type="Proteomes" id="UP001152599"/>
    </source>
</evidence>
<comment type="caution">
    <text evidence="3">The sequence shown here is derived from an EMBL/GenBank/DDBJ whole genome shotgun (WGS) entry which is preliminary data.</text>
</comment>
<reference evidence="3" key="1">
    <citation type="submission" date="2022-07" db="EMBL/GenBank/DDBJ databases">
        <title>Description and genome-wide analysis of Profundicola chukchiensis gen. nov., sp. nov., marine bacteria isolated from bottom sediments of the Chukchi Sea.</title>
        <authorList>
            <person name="Romanenko L."/>
            <person name="Otstavnykh N."/>
            <person name="Kurilenko V."/>
            <person name="Eremeev V."/>
            <person name="Velansky P."/>
            <person name="Mikhailov V."/>
            <person name="Isaeva M."/>
        </authorList>
    </citation>
    <scope>NUCLEOTIDE SEQUENCE</scope>
    <source>
        <strain evidence="3">KMM 9713</strain>
    </source>
</reference>
<feature type="domain" description="HU" evidence="2">
    <location>
        <begin position="1"/>
        <end position="123"/>
    </location>
</feature>
<evidence type="ECO:0000256" key="1">
    <source>
        <dbReference type="ARBA" id="ARBA00023125"/>
    </source>
</evidence>